<feature type="region of interest" description="Disordered" evidence="1">
    <location>
        <begin position="373"/>
        <end position="403"/>
    </location>
</feature>
<dbReference type="AlphaFoldDB" id="A0A6P3HM18"/>
<feature type="compositionally biased region" description="Low complexity" evidence="1">
    <location>
        <begin position="273"/>
        <end position="286"/>
    </location>
</feature>
<sequence>MGVPSSTAWGPNSTILAQRCGFLTFISCTPIFLDVNRRKQVIFRTMKELQEVEKLKLRSEVRAPPLDTHGNILPPKASKKSFRKAGTAAHMWKDGSQCQPTPSKYPKCETDSGCREDVNYQQKEPEAEYRHFSAGGRYEPGGLQLMPNPLPNDLARSWPCPNPLPHYREQAARLALLPSAPLSQDLGPFWQNLSEKETWTPVEASRAYQLQPCQPPLPPTPSRAGFFQPEPHSLYCKLWKLVSDAAAPARYLFPLFFPPRRPSGQESCRRDAAGAAEAGSTEGRTTQEPPARPKGAMSIRPEAPREEGDAGDRGREAELRGRARLRQQRRLRQATQFLHKDSADLLPLDGLKRLGTSKDWQPHSVIQRRLVVEGSPGRPQGEPPRAQAPIHGQESRTKTSKPKRSALLVNCKCRDQDLQVAVDTGTQYNQISAGCLSRLGLGKRVLKAPGGDLHPGPPALVEQLELQLGQETVECSAQVVDVESPELCLGLQTLLSLQCCIDLEHHVLRLKAPFSELPFLPLHQEPGQ</sequence>
<dbReference type="RefSeq" id="XP_010843511.1">
    <property type="nucleotide sequence ID" value="XM_010845209.1"/>
</dbReference>
<evidence type="ECO:0000256" key="1">
    <source>
        <dbReference type="SAM" id="MobiDB-lite"/>
    </source>
</evidence>
<evidence type="ECO:0000313" key="2">
    <source>
        <dbReference type="Proteomes" id="UP000515208"/>
    </source>
</evidence>
<dbReference type="SUPFAM" id="SSF50630">
    <property type="entry name" value="Acid proteases"/>
    <property type="match status" value="1"/>
</dbReference>
<evidence type="ECO:0000313" key="3">
    <source>
        <dbReference type="RefSeq" id="XP_010843511.1"/>
    </source>
</evidence>
<dbReference type="FunFam" id="2.40.70.10:FF:000245">
    <property type="entry name" value="Nuclear receptor interacting protein 2"/>
    <property type="match status" value="1"/>
</dbReference>
<dbReference type="InterPro" id="IPR029206">
    <property type="entry name" value="DUF4532"/>
</dbReference>
<dbReference type="Gene3D" id="2.40.70.10">
    <property type="entry name" value="Acid Proteases"/>
    <property type="match status" value="1"/>
</dbReference>
<dbReference type="Proteomes" id="UP000515208">
    <property type="component" value="Unplaced"/>
</dbReference>
<dbReference type="OrthoDB" id="1047367at2759"/>
<accession>A0A6P3HM18</accession>
<dbReference type="InterPro" id="IPR021109">
    <property type="entry name" value="Peptidase_aspartic_dom_sf"/>
</dbReference>
<dbReference type="GeneID" id="104992348"/>
<reference evidence="3" key="1">
    <citation type="submission" date="2025-08" db="UniProtKB">
        <authorList>
            <consortium name="RefSeq"/>
        </authorList>
    </citation>
    <scope>IDENTIFICATION</scope>
    <source>
        <tissue evidence="3">Blood</tissue>
    </source>
</reference>
<name>A0A6P3HM18_BISBB</name>
<feature type="compositionally biased region" description="Basic and acidic residues" evidence="1">
    <location>
        <begin position="302"/>
        <end position="321"/>
    </location>
</feature>
<dbReference type="KEGG" id="bbis:104992348"/>
<feature type="region of interest" description="Disordered" evidence="1">
    <location>
        <begin position="262"/>
        <end position="327"/>
    </location>
</feature>
<dbReference type="PANTHER" id="PTHR12917:SF17">
    <property type="entry name" value="NUCLEAR RECEPTOR-INTERACTING PROTEIN 2"/>
    <property type="match status" value="1"/>
</dbReference>
<gene>
    <name evidence="3" type="primary">LOC104992348</name>
</gene>
<protein>
    <submittedName>
        <fullName evidence="3">LOW QUALITY PROTEIN: nuclear receptor-interacting protein 2-like</fullName>
    </submittedName>
</protein>
<proteinExistence type="predicted"/>
<keyword evidence="2" id="KW-1185">Reference proteome</keyword>
<dbReference type="PANTHER" id="PTHR12917">
    <property type="entry name" value="ASPARTYL PROTEASE DDI-RELATED"/>
    <property type="match status" value="1"/>
</dbReference>
<dbReference type="Pfam" id="PF15046">
    <property type="entry name" value="DUF4532"/>
    <property type="match status" value="2"/>
</dbReference>
<organism evidence="2 3">
    <name type="scientific">Bison bison bison</name>
    <name type="common">North American plains bison</name>
    <dbReference type="NCBI Taxonomy" id="43346"/>
    <lineage>
        <taxon>Eukaryota</taxon>
        <taxon>Metazoa</taxon>
        <taxon>Chordata</taxon>
        <taxon>Craniata</taxon>
        <taxon>Vertebrata</taxon>
        <taxon>Euteleostomi</taxon>
        <taxon>Mammalia</taxon>
        <taxon>Eutheria</taxon>
        <taxon>Laurasiatheria</taxon>
        <taxon>Artiodactyla</taxon>
        <taxon>Ruminantia</taxon>
        <taxon>Pecora</taxon>
        <taxon>Bovidae</taxon>
        <taxon>Bovinae</taxon>
        <taxon>Bison</taxon>
    </lineage>
</organism>